<reference evidence="1 2" key="1">
    <citation type="submission" date="2019-07" db="EMBL/GenBank/DDBJ databases">
        <title>Whole genome shotgun sequence of Acetobacter tropicalis NBRC 16470.</title>
        <authorList>
            <person name="Hosoyama A."/>
            <person name="Uohara A."/>
            <person name="Ohji S."/>
            <person name="Ichikawa N."/>
        </authorList>
    </citation>
    <scope>NUCLEOTIDE SEQUENCE [LARGE SCALE GENOMIC DNA]</scope>
    <source>
        <strain evidence="1 2">NBRC 16470</strain>
    </source>
</reference>
<comment type="caution">
    <text evidence="1">The sequence shown here is derived from an EMBL/GenBank/DDBJ whole genome shotgun (WGS) entry which is preliminary data.</text>
</comment>
<dbReference type="EMBL" id="BJVR01000005">
    <property type="protein sequence ID" value="GEL49791.1"/>
    <property type="molecule type" value="Genomic_DNA"/>
</dbReference>
<proteinExistence type="predicted"/>
<accession>A0A511FKN2</accession>
<sequence length="78" mass="8727">MGVGVFSSPKADFKPDLPGRLAKTGSRCGCLIKREAEPGQRFLQQTFLTRAERMAALPSIESLRGRLYIRRAGIVRHR</sequence>
<protein>
    <submittedName>
        <fullName evidence="1">Uncharacterized protein</fullName>
    </submittedName>
</protein>
<dbReference type="AlphaFoldDB" id="A0A511FKN2"/>
<gene>
    <name evidence="1" type="ORF">ATR01nite_08660</name>
</gene>
<evidence type="ECO:0000313" key="2">
    <source>
        <dbReference type="Proteomes" id="UP000321800"/>
    </source>
</evidence>
<evidence type="ECO:0000313" key="1">
    <source>
        <dbReference type="EMBL" id="GEL49791.1"/>
    </source>
</evidence>
<dbReference type="Proteomes" id="UP000321800">
    <property type="component" value="Unassembled WGS sequence"/>
</dbReference>
<name>A0A511FKN2_9PROT</name>
<organism evidence="1 2">
    <name type="scientific">Acetobacter tropicalis</name>
    <dbReference type="NCBI Taxonomy" id="104102"/>
    <lineage>
        <taxon>Bacteria</taxon>
        <taxon>Pseudomonadati</taxon>
        <taxon>Pseudomonadota</taxon>
        <taxon>Alphaproteobacteria</taxon>
        <taxon>Acetobacterales</taxon>
        <taxon>Acetobacteraceae</taxon>
        <taxon>Acetobacter</taxon>
    </lineage>
</organism>